<evidence type="ECO:0000256" key="1">
    <source>
        <dbReference type="ARBA" id="ARBA00004123"/>
    </source>
</evidence>
<dbReference type="GO" id="GO:0005634">
    <property type="term" value="C:nucleus"/>
    <property type="evidence" value="ECO:0007669"/>
    <property type="project" value="UniProtKB-SubCell"/>
</dbReference>
<comment type="subcellular location">
    <subcellularLocation>
        <location evidence="1">Nucleus</location>
    </subcellularLocation>
</comment>
<feature type="region of interest" description="Disordered" evidence="4">
    <location>
        <begin position="1258"/>
        <end position="1307"/>
    </location>
</feature>
<feature type="region of interest" description="Disordered" evidence="4">
    <location>
        <begin position="705"/>
        <end position="730"/>
    </location>
</feature>
<reference evidence="5" key="1">
    <citation type="journal article" date="2023" name="Mol. Biol. Evol.">
        <title>Third-Generation Sequencing Reveals the Adaptive Role of the Epigenome in Three Deep-Sea Polychaetes.</title>
        <authorList>
            <person name="Perez M."/>
            <person name="Aroh O."/>
            <person name="Sun Y."/>
            <person name="Lan Y."/>
            <person name="Juniper S.K."/>
            <person name="Young C.R."/>
            <person name="Angers B."/>
            <person name="Qian P.Y."/>
        </authorList>
    </citation>
    <scope>NUCLEOTIDE SEQUENCE</scope>
    <source>
        <strain evidence="5">R07B-5</strain>
    </source>
</reference>
<evidence type="ECO:0008006" key="7">
    <source>
        <dbReference type="Google" id="ProtNLM"/>
    </source>
</evidence>
<feature type="compositionally biased region" description="Acidic residues" evidence="4">
    <location>
        <begin position="510"/>
        <end position="577"/>
    </location>
</feature>
<dbReference type="GO" id="GO:0007095">
    <property type="term" value="P:mitotic G2 DNA damage checkpoint signaling"/>
    <property type="evidence" value="ECO:0007669"/>
    <property type="project" value="TreeGrafter"/>
</dbReference>
<feature type="region of interest" description="Disordered" evidence="4">
    <location>
        <begin position="325"/>
        <end position="362"/>
    </location>
</feature>
<feature type="region of interest" description="Disordered" evidence="4">
    <location>
        <begin position="1"/>
        <end position="82"/>
    </location>
</feature>
<dbReference type="EMBL" id="JAODUO010000164">
    <property type="protein sequence ID" value="KAK2187461.1"/>
    <property type="molecule type" value="Genomic_DNA"/>
</dbReference>
<dbReference type="GO" id="GO:0033314">
    <property type="term" value="P:mitotic DNA replication checkpoint signaling"/>
    <property type="evidence" value="ECO:0007669"/>
    <property type="project" value="TreeGrafter"/>
</dbReference>
<dbReference type="PANTHER" id="PTHR14396">
    <property type="entry name" value="CLASPIN"/>
    <property type="match status" value="1"/>
</dbReference>
<feature type="compositionally biased region" description="Polar residues" evidence="4">
    <location>
        <begin position="1194"/>
        <end position="1203"/>
    </location>
</feature>
<dbReference type="Proteomes" id="UP001209878">
    <property type="component" value="Unassembled WGS sequence"/>
</dbReference>
<feature type="compositionally biased region" description="Low complexity" evidence="4">
    <location>
        <begin position="747"/>
        <end position="756"/>
    </location>
</feature>
<gene>
    <name evidence="5" type="ORF">NP493_164g00001</name>
</gene>
<feature type="region of interest" description="Disordered" evidence="4">
    <location>
        <begin position="105"/>
        <end position="162"/>
    </location>
</feature>
<feature type="region of interest" description="Disordered" evidence="4">
    <location>
        <begin position="743"/>
        <end position="763"/>
    </location>
</feature>
<feature type="region of interest" description="Disordered" evidence="4">
    <location>
        <begin position="931"/>
        <end position="1070"/>
    </location>
</feature>
<feature type="region of interest" description="Disordered" evidence="4">
    <location>
        <begin position="508"/>
        <end position="600"/>
    </location>
</feature>
<protein>
    <recommendedName>
        <fullName evidence="7">Claspin</fullName>
    </recommendedName>
</protein>
<feature type="compositionally biased region" description="Acidic residues" evidence="4">
    <location>
        <begin position="42"/>
        <end position="53"/>
    </location>
</feature>
<keyword evidence="6" id="KW-1185">Reference proteome</keyword>
<evidence type="ECO:0000313" key="6">
    <source>
        <dbReference type="Proteomes" id="UP001209878"/>
    </source>
</evidence>
<feature type="region of interest" description="Disordered" evidence="4">
    <location>
        <begin position="1178"/>
        <end position="1210"/>
    </location>
</feature>
<dbReference type="InterPro" id="IPR024146">
    <property type="entry name" value="Claspin"/>
</dbReference>
<evidence type="ECO:0000256" key="2">
    <source>
        <dbReference type="ARBA" id="ARBA00022553"/>
    </source>
</evidence>
<feature type="compositionally biased region" description="Basic residues" evidence="4">
    <location>
        <begin position="145"/>
        <end position="158"/>
    </location>
</feature>
<accession>A0AAD9UFI0</accession>
<feature type="compositionally biased region" description="Polar residues" evidence="4">
    <location>
        <begin position="709"/>
        <end position="719"/>
    </location>
</feature>
<feature type="compositionally biased region" description="Polar residues" evidence="4">
    <location>
        <begin position="64"/>
        <end position="81"/>
    </location>
</feature>
<evidence type="ECO:0000313" key="5">
    <source>
        <dbReference type="EMBL" id="KAK2187461.1"/>
    </source>
</evidence>
<feature type="compositionally biased region" description="Acidic residues" evidence="4">
    <location>
        <begin position="1023"/>
        <end position="1063"/>
    </location>
</feature>
<organism evidence="5 6">
    <name type="scientific">Ridgeia piscesae</name>
    <name type="common">Tubeworm</name>
    <dbReference type="NCBI Taxonomy" id="27915"/>
    <lineage>
        <taxon>Eukaryota</taxon>
        <taxon>Metazoa</taxon>
        <taxon>Spiralia</taxon>
        <taxon>Lophotrochozoa</taxon>
        <taxon>Annelida</taxon>
        <taxon>Polychaeta</taxon>
        <taxon>Sedentaria</taxon>
        <taxon>Canalipalpata</taxon>
        <taxon>Sabellida</taxon>
        <taxon>Siboglinidae</taxon>
        <taxon>Ridgeia</taxon>
    </lineage>
</organism>
<keyword evidence="3" id="KW-0539">Nucleus</keyword>
<feature type="compositionally biased region" description="Basic residues" evidence="4">
    <location>
        <begin position="947"/>
        <end position="956"/>
    </location>
</feature>
<feature type="compositionally biased region" description="Basic and acidic residues" evidence="4">
    <location>
        <begin position="655"/>
        <end position="664"/>
    </location>
</feature>
<feature type="compositionally biased region" description="Acidic residues" evidence="4">
    <location>
        <begin position="105"/>
        <end position="135"/>
    </location>
</feature>
<dbReference type="GO" id="GO:0010997">
    <property type="term" value="F:anaphase-promoting complex binding"/>
    <property type="evidence" value="ECO:0007669"/>
    <property type="project" value="TreeGrafter"/>
</dbReference>
<dbReference type="PANTHER" id="PTHR14396:SF10">
    <property type="entry name" value="CLASPIN"/>
    <property type="match status" value="1"/>
</dbReference>
<comment type="caution">
    <text evidence="5">The sequence shown here is derived from an EMBL/GenBank/DDBJ whole genome shotgun (WGS) entry which is preliminary data.</text>
</comment>
<feature type="compositionally biased region" description="Basic and acidic residues" evidence="4">
    <location>
        <begin position="1258"/>
        <end position="1268"/>
    </location>
</feature>
<feature type="compositionally biased region" description="Polar residues" evidence="4">
    <location>
        <begin position="21"/>
        <end position="30"/>
    </location>
</feature>
<name>A0AAD9UFI0_RIDPI</name>
<feature type="compositionally biased region" description="Acidic residues" evidence="4">
    <location>
        <begin position="984"/>
        <end position="1004"/>
    </location>
</feature>
<evidence type="ECO:0000256" key="4">
    <source>
        <dbReference type="SAM" id="MobiDB-lite"/>
    </source>
</evidence>
<sequence length="1307" mass="145690">MVEAVNETATDPGHMEKSTLDDNQTETTVVPLTKKSHHIALEDSDEDVDTPDVDADKPDDATSNTSSGNHMEMSAMQTAEWVQSERCGTAAVKEQDLFANSDLFDAELDDDNKENQPDSDEDEREDDDNDDDDDDCRNTETTKETHKRPVRASRPPRVKKSDVQQIYSESQRLVRESRVRIPYHQPQKLDISVFLQRTQAKQAQLQKMGHKGPSWKIAPVIHQPVKTAKEKHSTALKVDHKVLNVPSVPVVDLHIDSKIGFDEESLPDLAVDIREKCPEADIGRLEAKSKPKHMSYDPEMVSGENGETDAVNLTEFATMVQSQISATKDTTSKPDQDSGYITTPVNSSEEENSADDNKNLDDVENECQPIDKRTFLTPKLRHMGVGSLTPQLSGGPGVVIDLSDDEEDEDIGRKVENTGVNQLMERLMKHSRSNPRKAREVEISTVVRKRGEDTNEELQLEKFTYLVEGEEVVDPKLNAPGAKLCHLREKLRAQMKVKREEARKKRLEMYELDNEEGFDAEEEEAELTDQTDTDEEEVEEEEEEEEEEEMMEEEDMEEAEDEDAEGNDSVDNEDGDDLQLKLDSVNYDNDASSESKESTRKDFLKAALEKTHSLALFDDNTGSSVRKAPLEKTRTFELFDEDANTESPTMSQKSNTEKHEISERPFEQLSGNSAVAVMDLGSPRDPMQDDISEGKDETNMSLFKDRDTSFNSTDTSFEMTGSLIPGGQRPRRRYLHSGSCNTPDMFTGSSKSSTTTPGILSKSTSRLSDLELPIEDTQDLLMNNSPGRRSRAESTPRLHPQSFHFSLNYESQSQMLDDDGMLKITSVDRKVARRQLHLDMGDSGASGSMTQELIGLCSGQFAQDSESGKGFSHGTSALVEDSQSIADELLGLCSGRFSERRGSGEQGMLGNAATQGDMGTLLGLCSGKFSGDQEAGAEGDGEESPVKKSKGQKRKKMAIEDEDNSGDSFGVVSNASEAGNMPEENLDSDVEEEAGEDSEVEEEREEKGKTGRGKKHGLALGDFVDEEAELSGSEYDSDENVDLSESEDVLEREAGDDDDLGTEEDLRNQVGRVHLKTMIDSDKRELMLLQEMYLPDGDLHSEGGGRFRRFRWKNIDEDTQQDMFDNSDDEDGRNEEEDGEDKWRAERHAREKFLEEQAAIGDKDEDSNSTLLRLGKVTFKQKKGSSQHSSSPSLEKTGSQEKQTGAEKSLFKMPAMHGSLLRMNKGALAKIAEMAKPTPNVTASKNLRKFVFTALSPEKKTNEEDVKKRPQVRRTVSVDSAKPVAKKPRLEKSNSAVPRRNSIFDLF</sequence>
<proteinExistence type="predicted"/>
<feature type="compositionally biased region" description="Polar residues" evidence="4">
    <location>
        <begin position="645"/>
        <end position="654"/>
    </location>
</feature>
<keyword evidence="2" id="KW-0597">Phosphoprotein</keyword>
<feature type="region of interest" description="Disordered" evidence="4">
    <location>
        <begin position="1118"/>
        <end position="1147"/>
    </location>
</feature>
<evidence type="ECO:0000256" key="3">
    <source>
        <dbReference type="ARBA" id="ARBA00023242"/>
    </source>
</evidence>
<feature type="compositionally biased region" description="Acidic residues" evidence="4">
    <location>
        <begin position="1118"/>
        <end position="1140"/>
    </location>
</feature>
<feature type="region of interest" description="Disordered" evidence="4">
    <location>
        <begin position="643"/>
        <end position="664"/>
    </location>
</feature>